<evidence type="ECO:0008006" key="4">
    <source>
        <dbReference type="Google" id="ProtNLM"/>
    </source>
</evidence>
<sequence length="227" mass="24941">MKFSLRGFTLVEILTVVALIVILAFFVLLNVPAQIAKARDAERKGSIDEIGKFIEEYYADTNCYPISIPTCTNPLVLGDKSYISYLPCDPTTRNSYVYVSEISSCPSWFQLYGNLEYTQDKIIDTLGCRNGCGPMCQFNYGIASSNVRLNFLCQNSSATPNPSIPPTPDPGPEIPLLQYVCAPGGACEAFLFPELSGCPDIYLDDPSCQGQCSDPKNRCHDSRGKTN</sequence>
<dbReference type="Proteomes" id="UP000034215">
    <property type="component" value="Unassembled WGS sequence"/>
</dbReference>
<reference evidence="2 3" key="1">
    <citation type="journal article" date="2015" name="Nature">
        <title>rRNA introns, odd ribosomes, and small enigmatic genomes across a large radiation of phyla.</title>
        <authorList>
            <person name="Brown C.T."/>
            <person name="Hug L.A."/>
            <person name="Thomas B.C."/>
            <person name="Sharon I."/>
            <person name="Castelle C.J."/>
            <person name="Singh A."/>
            <person name="Wilkins M.J."/>
            <person name="Williams K.H."/>
            <person name="Banfield J.F."/>
        </authorList>
    </citation>
    <scope>NUCLEOTIDE SEQUENCE [LARGE SCALE GENOMIC DNA]</scope>
</reference>
<dbReference type="PROSITE" id="PS00409">
    <property type="entry name" value="PROKAR_NTER_METHYL"/>
    <property type="match status" value="1"/>
</dbReference>
<protein>
    <recommendedName>
        <fullName evidence="4">Type II secretion system protein G</fullName>
    </recommendedName>
</protein>
<evidence type="ECO:0000313" key="3">
    <source>
        <dbReference type="Proteomes" id="UP000034215"/>
    </source>
</evidence>
<dbReference type="NCBIfam" id="TIGR02532">
    <property type="entry name" value="IV_pilin_GFxxxE"/>
    <property type="match status" value="1"/>
</dbReference>
<dbReference type="EMBL" id="LBYA01000001">
    <property type="protein sequence ID" value="KKR44987.1"/>
    <property type="molecule type" value="Genomic_DNA"/>
</dbReference>
<gene>
    <name evidence="2" type="ORF">UT76_C0001G0040</name>
</gene>
<dbReference type="InterPro" id="IPR045584">
    <property type="entry name" value="Pilin-like"/>
</dbReference>
<evidence type="ECO:0000313" key="2">
    <source>
        <dbReference type="EMBL" id="KKR44987.1"/>
    </source>
</evidence>
<dbReference type="InterPro" id="IPR012902">
    <property type="entry name" value="N_methyl_site"/>
</dbReference>
<proteinExistence type="predicted"/>
<organism evidence="2 3">
    <name type="scientific">Candidatus Woesebacteria bacterium GW2011_GWB1_40_12</name>
    <dbReference type="NCBI Taxonomy" id="1618576"/>
    <lineage>
        <taxon>Bacteria</taxon>
        <taxon>Candidatus Woeseibacteriota</taxon>
    </lineage>
</organism>
<dbReference type="SUPFAM" id="SSF54523">
    <property type="entry name" value="Pili subunits"/>
    <property type="match status" value="1"/>
</dbReference>
<evidence type="ECO:0000256" key="1">
    <source>
        <dbReference type="SAM" id="Phobius"/>
    </source>
</evidence>
<dbReference type="AlphaFoldDB" id="A0A0G0U4C0"/>
<keyword evidence="1" id="KW-0472">Membrane</keyword>
<dbReference type="Gene3D" id="3.30.700.10">
    <property type="entry name" value="Glycoprotein, Type 4 Pilin"/>
    <property type="match status" value="1"/>
</dbReference>
<keyword evidence="1" id="KW-0812">Transmembrane</keyword>
<accession>A0A0G0U4C0</accession>
<comment type="caution">
    <text evidence="2">The sequence shown here is derived from an EMBL/GenBank/DDBJ whole genome shotgun (WGS) entry which is preliminary data.</text>
</comment>
<feature type="transmembrane region" description="Helical" evidence="1">
    <location>
        <begin position="7"/>
        <end position="29"/>
    </location>
</feature>
<name>A0A0G0U4C0_9BACT</name>
<keyword evidence="1" id="KW-1133">Transmembrane helix</keyword>